<reference evidence="1 2" key="1">
    <citation type="submission" date="2016-05" db="EMBL/GenBank/DDBJ databases">
        <title>Undiscovered low abundance phages are ubiquitous in bacterial genomes.</title>
        <authorList>
            <person name="Dong Z."/>
            <person name="Liu H."/>
            <person name="Zheng J."/>
            <person name="Peng D."/>
        </authorList>
    </citation>
    <scope>NUCLEOTIDE SEQUENCE [LARGE SCALE GENOMIC DNA]</scope>
</reference>
<proteinExistence type="predicted"/>
<dbReference type="InterPro" id="IPR008840">
    <property type="entry name" value="Sipho_Gp157"/>
</dbReference>
<gene>
    <name evidence="1" type="ORF">BMBtpLA3_6</name>
</gene>
<sequence length="161" mass="18420">MTTSLYSLTGSYLELQQHITEDNQEMFTDTLEALDEAIEQKALGIVHVIKNMENMCEVIKAEEVRLAERRKKTEKAVTRLKQYLMDSMEATDNKKIETDLMTISIRNNKESLLVHSEAFIPEMYYKPGKPSLDKTNLLKAVQKGIIVEGVTTHRTKSLSIK</sequence>
<name>A0A1B1P7F8_9CAUD</name>
<evidence type="ECO:0008006" key="3">
    <source>
        <dbReference type="Google" id="ProtNLM"/>
    </source>
</evidence>
<dbReference type="EMBL" id="KX190834">
    <property type="protein sequence ID" value="ANT40041.1"/>
    <property type="molecule type" value="Genomic_DNA"/>
</dbReference>
<dbReference type="Proteomes" id="UP000226338">
    <property type="component" value="Segment"/>
</dbReference>
<evidence type="ECO:0000313" key="2">
    <source>
        <dbReference type="Proteomes" id="UP000226338"/>
    </source>
</evidence>
<evidence type="ECO:0000313" key="1">
    <source>
        <dbReference type="EMBL" id="ANT40041.1"/>
    </source>
</evidence>
<accession>A0A1B1P7F8</accession>
<dbReference type="Pfam" id="PF05565">
    <property type="entry name" value="Sipho_Gp157"/>
    <property type="match status" value="1"/>
</dbReference>
<protein>
    <recommendedName>
        <fullName evidence="3">Siphovirus Gp157 family protein</fullName>
    </recommendedName>
</protein>
<organism evidence="1 2">
    <name type="scientific">Bacillus phage BMBtpLA3</name>
    <dbReference type="NCBI Taxonomy" id="1868824"/>
    <lineage>
        <taxon>Viruses</taxon>
        <taxon>Duplodnaviria</taxon>
        <taxon>Heunggongvirae</taxon>
        <taxon>Uroviricota</taxon>
        <taxon>Caudoviricetes</taxon>
        <taxon>Lwoffvirus</taxon>
        <taxon>Lwoffvirus TP21</taxon>
    </lineage>
</organism>